<dbReference type="Gene3D" id="3.90.1200.10">
    <property type="match status" value="1"/>
</dbReference>
<gene>
    <name evidence="2" type="ORF">GCM10009804_26660</name>
</gene>
<evidence type="ECO:0000259" key="1">
    <source>
        <dbReference type="Pfam" id="PF01636"/>
    </source>
</evidence>
<name>A0ABN2D2Q9_9ACTN</name>
<dbReference type="Proteomes" id="UP001501705">
    <property type="component" value="Unassembled WGS sequence"/>
</dbReference>
<comment type="caution">
    <text evidence="2">The sequence shown here is derived from an EMBL/GenBank/DDBJ whole genome shotgun (WGS) entry which is preliminary data.</text>
</comment>
<sequence length="292" mass="32657">MKGYFPTTGGQFQGERLIDQLAVAMEFERKALDAGIDMPRPVRPVNPLLGWVTRIKDRLFRVHGWIEHQSPQADEDVATWLGQTMLRIHQLQPLDGVGLPSWWRHAIHSPATWEAWFAKARQRDAPWAQLGHDMIPHLLAATERISQLIDLAPDVVTTHGDFKTHNIVRSPTGPVLVDWDTVRTDSAALEAGRVAYIFGAGEPDRIKRILDAYATAGGELTWAGPDLFLSVIRNHIQVLSEHVRVALDESPAARWMGTPETIETTITTSLRTLPTKLTHLNHLTATLTPRPS</sequence>
<dbReference type="InterPro" id="IPR002575">
    <property type="entry name" value="Aminoglycoside_PTrfase"/>
</dbReference>
<proteinExistence type="predicted"/>
<dbReference type="SUPFAM" id="SSF56112">
    <property type="entry name" value="Protein kinase-like (PK-like)"/>
    <property type="match status" value="1"/>
</dbReference>
<dbReference type="EMBL" id="BAAAPH010000007">
    <property type="protein sequence ID" value="GAA1568885.1"/>
    <property type="molecule type" value="Genomic_DNA"/>
</dbReference>
<evidence type="ECO:0000313" key="2">
    <source>
        <dbReference type="EMBL" id="GAA1568885.1"/>
    </source>
</evidence>
<dbReference type="InterPro" id="IPR011009">
    <property type="entry name" value="Kinase-like_dom_sf"/>
</dbReference>
<accession>A0ABN2D2Q9</accession>
<reference evidence="2 3" key="1">
    <citation type="journal article" date="2019" name="Int. J. Syst. Evol. Microbiol.">
        <title>The Global Catalogue of Microorganisms (GCM) 10K type strain sequencing project: providing services to taxonomists for standard genome sequencing and annotation.</title>
        <authorList>
            <consortium name="The Broad Institute Genomics Platform"/>
            <consortium name="The Broad Institute Genome Sequencing Center for Infectious Disease"/>
            <person name="Wu L."/>
            <person name="Ma J."/>
        </authorList>
    </citation>
    <scope>NUCLEOTIDE SEQUENCE [LARGE SCALE GENOMIC DNA]</scope>
    <source>
        <strain evidence="2 3">JCM 15572</strain>
    </source>
</reference>
<keyword evidence="3" id="KW-1185">Reference proteome</keyword>
<dbReference type="Pfam" id="PF01636">
    <property type="entry name" value="APH"/>
    <property type="match status" value="1"/>
</dbReference>
<organism evidence="2 3">
    <name type="scientific">Kribbella hippodromi</name>
    <dbReference type="NCBI Taxonomy" id="434347"/>
    <lineage>
        <taxon>Bacteria</taxon>
        <taxon>Bacillati</taxon>
        <taxon>Actinomycetota</taxon>
        <taxon>Actinomycetes</taxon>
        <taxon>Propionibacteriales</taxon>
        <taxon>Kribbellaceae</taxon>
        <taxon>Kribbella</taxon>
    </lineage>
</organism>
<feature type="domain" description="Aminoglycoside phosphotransferase" evidence="1">
    <location>
        <begin position="35"/>
        <end position="214"/>
    </location>
</feature>
<evidence type="ECO:0000313" key="3">
    <source>
        <dbReference type="Proteomes" id="UP001501705"/>
    </source>
</evidence>
<protein>
    <recommendedName>
        <fullName evidence="1">Aminoglycoside phosphotransferase domain-containing protein</fullName>
    </recommendedName>
</protein>